<dbReference type="SMART" id="SM00567">
    <property type="entry name" value="EZ_HEAT"/>
    <property type="match status" value="11"/>
</dbReference>
<dbReference type="SUPFAM" id="SSF48371">
    <property type="entry name" value="ARM repeat"/>
    <property type="match status" value="3"/>
</dbReference>
<reference evidence="1" key="1">
    <citation type="journal article" date="2015" name="Nature">
        <title>Complex archaea that bridge the gap between prokaryotes and eukaryotes.</title>
        <authorList>
            <person name="Spang A."/>
            <person name="Saw J.H."/>
            <person name="Jorgensen S.L."/>
            <person name="Zaremba-Niedzwiedzka K."/>
            <person name="Martijn J."/>
            <person name="Lind A.E."/>
            <person name="van Eijk R."/>
            <person name="Schleper C."/>
            <person name="Guy L."/>
            <person name="Ettema T.J."/>
        </authorList>
    </citation>
    <scope>NUCLEOTIDE SEQUENCE</scope>
</reference>
<dbReference type="AlphaFoldDB" id="A0A0F9D0S3"/>
<feature type="non-terminal residue" evidence="1">
    <location>
        <position position="528"/>
    </location>
</feature>
<sequence length="528" mass="56283">MGLRDAKAVGPLKALVENDQAREVQLAATSALVDCGAKGLDALAALMKRPDGVYSAAALGKAGDKRAFKPLMALLKHKDYTTRRVAVEALGQLKDPRAFETVMTLSDSGSGSGLGSAIRNAMYVLVKEVPISQLEKTLGGKSPSGREWAAMELRRRKWVPASNAQKAQFLAALGKLDELAALGSEALAPLLLGLKEQHWRRRRYAIEGLVKLGDKRAVGPLVQALKDPSHYVREHAARALGKLKDPRAVKPLIQRLTDRDSDVVAAAAEALGAIGDKQAVEPLIGTLRHDDRDGREGAATALGVLRDKRAIGPLVRMLDDDSNGPRLAAADALTAFGSEGAKALLAALRDPSSRIRKSAAHALEQMKWQPKSFAEKVQLLAGAGKWKEVVAMGPAAIDPLRKMLDEDSGGLAIEPLQALGEIRHPRAVDVLLAQVTNGPRIARRFLAAALGKSGDARAAGPLGKMLTTATDTYEQRDICRALVQLRQPGCAQLAQALVADDEGPLLTIADLGSFMRSGCFLLQVDYAQ</sequence>
<dbReference type="Pfam" id="PF13646">
    <property type="entry name" value="HEAT_2"/>
    <property type="match status" value="3"/>
</dbReference>
<name>A0A0F9D0S3_9ZZZZ</name>
<accession>A0A0F9D0S3</accession>
<evidence type="ECO:0008006" key="2">
    <source>
        <dbReference type="Google" id="ProtNLM"/>
    </source>
</evidence>
<dbReference type="PANTHER" id="PTHR12697">
    <property type="entry name" value="PBS LYASE HEAT-LIKE PROTEIN"/>
    <property type="match status" value="1"/>
</dbReference>
<protein>
    <recommendedName>
        <fullName evidence="2">HEAT repeat domain-containing protein</fullName>
    </recommendedName>
</protein>
<proteinExistence type="predicted"/>
<dbReference type="Gene3D" id="1.25.10.10">
    <property type="entry name" value="Leucine-rich Repeat Variant"/>
    <property type="match status" value="3"/>
</dbReference>
<organism evidence="1">
    <name type="scientific">marine sediment metagenome</name>
    <dbReference type="NCBI Taxonomy" id="412755"/>
    <lineage>
        <taxon>unclassified sequences</taxon>
        <taxon>metagenomes</taxon>
        <taxon>ecological metagenomes</taxon>
    </lineage>
</organism>
<dbReference type="PANTHER" id="PTHR12697:SF5">
    <property type="entry name" value="DEOXYHYPUSINE HYDROXYLASE"/>
    <property type="match status" value="1"/>
</dbReference>
<dbReference type="InterPro" id="IPR004155">
    <property type="entry name" value="PBS_lyase_HEAT"/>
</dbReference>
<gene>
    <name evidence="1" type="ORF">LCGC14_2336710</name>
</gene>
<dbReference type="InterPro" id="IPR016024">
    <property type="entry name" value="ARM-type_fold"/>
</dbReference>
<dbReference type="Pfam" id="PF03130">
    <property type="entry name" value="HEAT_PBS"/>
    <property type="match status" value="1"/>
</dbReference>
<dbReference type="InterPro" id="IPR011989">
    <property type="entry name" value="ARM-like"/>
</dbReference>
<evidence type="ECO:0000313" key="1">
    <source>
        <dbReference type="EMBL" id="KKL47321.1"/>
    </source>
</evidence>
<comment type="caution">
    <text evidence="1">The sequence shown here is derived from an EMBL/GenBank/DDBJ whole genome shotgun (WGS) entry which is preliminary data.</text>
</comment>
<dbReference type="EMBL" id="LAZR01033709">
    <property type="protein sequence ID" value="KKL47321.1"/>
    <property type="molecule type" value="Genomic_DNA"/>
</dbReference>
<dbReference type="GO" id="GO:0016491">
    <property type="term" value="F:oxidoreductase activity"/>
    <property type="evidence" value="ECO:0007669"/>
    <property type="project" value="TreeGrafter"/>
</dbReference>